<evidence type="ECO:0000256" key="5">
    <source>
        <dbReference type="ARBA" id="ARBA00023136"/>
    </source>
</evidence>
<comment type="caution">
    <text evidence="7">The sequence shown here is derived from an EMBL/GenBank/DDBJ whole genome shotgun (WGS) entry which is preliminary data.</text>
</comment>
<name>A0ABS3JDV6_9BACT</name>
<dbReference type="InterPro" id="IPR022791">
    <property type="entry name" value="L-PG_synthase/AglD"/>
</dbReference>
<dbReference type="Pfam" id="PF03706">
    <property type="entry name" value="LPG_synthase_TM"/>
    <property type="match status" value="1"/>
</dbReference>
<dbReference type="EMBL" id="JAFMYW010000001">
    <property type="protein sequence ID" value="MBO0947641.1"/>
    <property type="molecule type" value="Genomic_DNA"/>
</dbReference>
<evidence type="ECO:0000256" key="3">
    <source>
        <dbReference type="ARBA" id="ARBA00022692"/>
    </source>
</evidence>
<feature type="transmembrane region" description="Helical" evidence="6">
    <location>
        <begin position="275"/>
        <end position="299"/>
    </location>
</feature>
<protein>
    <submittedName>
        <fullName evidence="7">Flippase-like domain-containing protein</fullName>
    </submittedName>
</protein>
<keyword evidence="3 6" id="KW-0812">Transmembrane</keyword>
<sequence>MPDVTKKITRWAKAATFFSLIGFIGWTLHQQTIRWSDLRQPLVQTNWRSGWAVLLIVLTPLNWSFEALKWQWLVRRLAPLPFGEALNGVLAGLSLSMALPGPLGDTAGRVLSIRAGQRTGAVGAALVAGGMQFYVALVVGTFAWATYLTNVPERATTAGNGLLFLMAGLSVLGVVLNFCRSQFVSWSGRWPLLSRYVVWWQVIGQYTHGEMAMVSGLALLRHLTFSLQLYAAFRLYGILLAPLPLAAGVGVIFLVKTITPAFNWLSDLGVREAAALWVFAPFGLSAPALLAATLTLWFVNIGLPVALGLVSLWRLRVASS</sequence>
<dbReference type="Proteomes" id="UP000664628">
    <property type="component" value="Unassembled WGS sequence"/>
</dbReference>
<keyword evidence="8" id="KW-1185">Reference proteome</keyword>
<evidence type="ECO:0000256" key="2">
    <source>
        <dbReference type="ARBA" id="ARBA00022475"/>
    </source>
</evidence>
<feature type="transmembrane region" description="Helical" evidence="6">
    <location>
        <begin position="232"/>
        <end position="255"/>
    </location>
</feature>
<accession>A0ABS3JDV6</accession>
<feature type="transmembrane region" description="Helical" evidence="6">
    <location>
        <begin position="198"/>
        <end position="220"/>
    </location>
</feature>
<keyword evidence="4 6" id="KW-1133">Transmembrane helix</keyword>
<evidence type="ECO:0000256" key="4">
    <source>
        <dbReference type="ARBA" id="ARBA00022989"/>
    </source>
</evidence>
<evidence type="ECO:0000313" key="7">
    <source>
        <dbReference type="EMBL" id="MBO0947641.1"/>
    </source>
</evidence>
<comment type="subcellular location">
    <subcellularLocation>
        <location evidence="1">Cell membrane</location>
        <topology evidence="1">Multi-pass membrane protein</topology>
    </subcellularLocation>
</comment>
<feature type="transmembrane region" description="Helical" evidence="6">
    <location>
        <begin position="157"/>
        <end position="178"/>
    </location>
</feature>
<evidence type="ECO:0000256" key="1">
    <source>
        <dbReference type="ARBA" id="ARBA00004651"/>
    </source>
</evidence>
<evidence type="ECO:0000256" key="6">
    <source>
        <dbReference type="SAM" id="Phobius"/>
    </source>
</evidence>
<proteinExistence type="predicted"/>
<evidence type="ECO:0000313" key="8">
    <source>
        <dbReference type="Proteomes" id="UP000664628"/>
    </source>
</evidence>
<feature type="transmembrane region" description="Helical" evidence="6">
    <location>
        <begin position="119"/>
        <end position="145"/>
    </location>
</feature>
<dbReference type="RefSeq" id="WP_207327549.1">
    <property type="nucleotide sequence ID" value="NZ_JAFMYW010000001.1"/>
</dbReference>
<organism evidence="7 8">
    <name type="scientific">Fibrella forsythiae</name>
    <dbReference type="NCBI Taxonomy" id="2817061"/>
    <lineage>
        <taxon>Bacteria</taxon>
        <taxon>Pseudomonadati</taxon>
        <taxon>Bacteroidota</taxon>
        <taxon>Cytophagia</taxon>
        <taxon>Cytophagales</taxon>
        <taxon>Spirosomataceae</taxon>
        <taxon>Fibrella</taxon>
    </lineage>
</organism>
<reference evidence="7 8" key="1">
    <citation type="submission" date="2021-03" db="EMBL/GenBank/DDBJ databases">
        <title>Fibrella sp. HMF5405 genome sequencing and assembly.</title>
        <authorList>
            <person name="Kang H."/>
            <person name="Kim H."/>
            <person name="Bae S."/>
            <person name="Joh K."/>
        </authorList>
    </citation>
    <scope>NUCLEOTIDE SEQUENCE [LARGE SCALE GENOMIC DNA]</scope>
    <source>
        <strain evidence="7 8">HMF5405</strain>
    </source>
</reference>
<gene>
    <name evidence="7" type="ORF">J2I46_03555</name>
</gene>
<keyword evidence="2" id="KW-1003">Cell membrane</keyword>
<keyword evidence="5 6" id="KW-0472">Membrane</keyword>